<accession>A0ABR3EX33</accession>
<dbReference type="Proteomes" id="UP001465976">
    <property type="component" value="Unassembled WGS sequence"/>
</dbReference>
<dbReference type="Gene3D" id="3.40.50.12780">
    <property type="entry name" value="N-terminal domain of ligase-like"/>
    <property type="match status" value="1"/>
</dbReference>
<keyword evidence="4" id="KW-1185">Reference proteome</keyword>
<evidence type="ECO:0000313" key="3">
    <source>
        <dbReference type="EMBL" id="KAL0567475.1"/>
    </source>
</evidence>
<proteinExistence type="inferred from homology"/>
<reference evidence="3 4" key="1">
    <citation type="submission" date="2024-02" db="EMBL/GenBank/DDBJ databases">
        <title>A draft genome for the cacao thread blight pathogen Marasmius crinis-equi.</title>
        <authorList>
            <person name="Cohen S.P."/>
            <person name="Baruah I.K."/>
            <person name="Amoako-Attah I."/>
            <person name="Bukari Y."/>
            <person name="Meinhardt L.W."/>
            <person name="Bailey B.A."/>
        </authorList>
    </citation>
    <scope>NUCLEOTIDE SEQUENCE [LARGE SCALE GENOMIC DNA]</scope>
    <source>
        <strain evidence="3 4">GH-76</strain>
    </source>
</reference>
<comment type="similarity">
    <text evidence="1">Belongs to the ATP-dependent AMP-binding enzyme family.</text>
</comment>
<evidence type="ECO:0000259" key="2">
    <source>
        <dbReference type="Pfam" id="PF00501"/>
    </source>
</evidence>
<organism evidence="3 4">
    <name type="scientific">Marasmius crinis-equi</name>
    <dbReference type="NCBI Taxonomy" id="585013"/>
    <lineage>
        <taxon>Eukaryota</taxon>
        <taxon>Fungi</taxon>
        <taxon>Dikarya</taxon>
        <taxon>Basidiomycota</taxon>
        <taxon>Agaricomycotina</taxon>
        <taxon>Agaricomycetes</taxon>
        <taxon>Agaricomycetidae</taxon>
        <taxon>Agaricales</taxon>
        <taxon>Marasmiineae</taxon>
        <taxon>Marasmiaceae</taxon>
        <taxon>Marasmius</taxon>
    </lineage>
</organism>
<gene>
    <name evidence="3" type="ORF">V5O48_014519</name>
</gene>
<protein>
    <recommendedName>
        <fullName evidence="2">AMP-dependent synthetase/ligase domain-containing protein</fullName>
    </recommendedName>
</protein>
<dbReference type="PANTHER" id="PTHR43201:SF8">
    <property type="entry name" value="ACYL-COA SYNTHETASE FAMILY MEMBER 3"/>
    <property type="match status" value="1"/>
</dbReference>
<dbReference type="PANTHER" id="PTHR43201">
    <property type="entry name" value="ACYL-COA SYNTHETASE"/>
    <property type="match status" value="1"/>
</dbReference>
<dbReference type="SUPFAM" id="SSF56801">
    <property type="entry name" value="Acetyl-CoA synthetase-like"/>
    <property type="match status" value="1"/>
</dbReference>
<evidence type="ECO:0000256" key="1">
    <source>
        <dbReference type="ARBA" id="ARBA00006432"/>
    </source>
</evidence>
<dbReference type="InterPro" id="IPR042099">
    <property type="entry name" value="ANL_N_sf"/>
</dbReference>
<evidence type="ECO:0000313" key="4">
    <source>
        <dbReference type="Proteomes" id="UP001465976"/>
    </source>
</evidence>
<dbReference type="Pfam" id="PF00501">
    <property type="entry name" value="AMP-binding"/>
    <property type="match status" value="1"/>
</dbReference>
<sequence length="434" mass="47219">MFQTLRTPLTNLQRAAELWPTATAFKVPILDGTKAPVDPHISGYIDITFQQFHADVESAAAHWQFMLIQTQVGPGKVVALCLRGYVYTDLVHIYGLMRAGYIPQMFTTLPGTVEAVASLLTSGGAKALVCAEDHLGLKSIDWISRNMDLKVFPDASLDVIRARASTPGATANFQRECSGDDVAMIVHTSGSTSGLPKHVEWSHHFLDAIVAKAPAFCVPIEDGRQDVCSSWGPVCHVGTFSFMLSQIYHGSCTVMKSTAALSTPELKVMITLGGITRAIVYPVVLSRLIRECHGDLELLGLVKKLDVIMTGGGSVHEDEWEFVQKNGIKLLNHYGCTESGNMLLSNLHGHPNHLSPIQIATGDVRYQFISVDAGLKELVVLPESGDCPPPYLCDKNTGIHHTGDLFTEVTPGEYLHRGRSDDWLKTTLGKCDAG</sequence>
<dbReference type="EMBL" id="JBAHYK010001578">
    <property type="protein sequence ID" value="KAL0567475.1"/>
    <property type="molecule type" value="Genomic_DNA"/>
</dbReference>
<name>A0ABR3EX33_9AGAR</name>
<comment type="caution">
    <text evidence="3">The sequence shown here is derived from an EMBL/GenBank/DDBJ whole genome shotgun (WGS) entry which is preliminary data.</text>
</comment>
<dbReference type="InterPro" id="IPR000873">
    <property type="entry name" value="AMP-dep_synth/lig_dom"/>
</dbReference>
<feature type="domain" description="AMP-dependent synthetase/ligase" evidence="2">
    <location>
        <begin position="34"/>
        <end position="344"/>
    </location>
</feature>